<dbReference type="InterPro" id="IPR027417">
    <property type="entry name" value="P-loop_NTPase"/>
</dbReference>
<dbReference type="Proteomes" id="UP000787472">
    <property type="component" value="Unassembled WGS sequence"/>
</dbReference>
<gene>
    <name evidence="1" type="ORF">G8770_08930</name>
</gene>
<dbReference type="Pfam" id="PF13469">
    <property type="entry name" value="Sulfotransfer_3"/>
    <property type="match status" value="1"/>
</dbReference>
<dbReference type="AlphaFoldDB" id="A0A9E5MLW6"/>
<keyword evidence="2" id="KW-1185">Reference proteome</keyword>
<sequence length="423" mass="48740">MTASEVQSKVFRVDEFQNPTLSPERRKQLETIEAEPLDMSVDSVLSAAVKQTGLEDFGDMGFRDRLARILGEVEGDTNTWKISKKRIVATCIKAAANRLKNQEFLKRNPAVDAVEIDRPIFITGLPRSGTTHLENLIAADRRLRYLPVYLGSEAVPTPGEVPDRDGKDPRWVRSNNHWNQMKANPIMAAMHEHSPDHACGENELQIPDFASYQWEWMADVPKWRDFYFSEDQVPHYQYGRTMLKAIAYQMPDDRRWILKGNAQSEQLPALMTVYPDAIVVMTHRDPLAILQSVLTMRGLSVLAHQKVPNIEAHVNYWVDRIEHMLRCYIRDMDKVPDGQRVDLLFQDIMGDDVGTAQRVLTAAGLPLSDDSEKDMRDYMDNHPRGRDGRVVYDLEGNFKLDIDKLRQRFNFYTDRFAVRHEVK</sequence>
<comment type="caution">
    <text evidence="1">The sequence shown here is derived from an EMBL/GenBank/DDBJ whole genome shotgun (WGS) entry which is preliminary data.</text>
</comment>
<dbReference type="SUPFAM" id="SSF52540">
    <property type="entry name" value="P-loop containing nucleoside triphosphate hydrolases"/>
    <property type="match status" value="1"/>
</dbReference>
<dbReference type="PANTHER" id="PTHR36451:SF1">
    <property type="entry name" value="OMEGA-HYDROXY-BETA-DIHYDROMENAQUINONE-9 SULFOTRANSFERASE STF3"/>
    <property type="match status" value="1"/>
</dbReference>
<organism evidence="1 2">
    <name type="scientific">Pseudomaricurvus hydrocarbonicus</name>
    <dbReference type="NCBI Taxonomy" id="1470433"/>
    <lineage>
        <taxon>Bacteria</taxon>
        <taxon>Pseudomonadati</taxon>
        <taxon>Pseudomonadota</taxon>
        <taxon>Gammaproteobacteria</taxon>
        <taxon>Cellvibrionales</taxon>
        <taxon>Cellvibrionaceae</taxon>
        <taxon>Pseudomaricurvus</taxon>
    </lineage>
</organism>
<dbReference type="RefSeq" id="WP_167185036.1">
    <property type="nucleotide sequence ID" value="NZ_JAAONZ010000005.1"/>
</dbReference>
<dbReference type="Gene3D" id="3.40.50.300">
    <property type="entry name" value="P-loop containing nucleotide triphosphate hydrolases"/>
    <property type="match status" value="1"/>
</dbReference>
<accession>A0A9E5MLW6</accession>
<name>A0A9E5MLW6_9GAMM</name>
<evidence type="ECO:0000313" key="2">
    <source>
        <dbReference type="Proteomes" id="UP000787472"/>
    </source>
</evidence>
<dbReference type="PANTHER" id="PTHR36451">
    <property type="entry name" value="PAPS-DEPENDENT SULFOTRANSFERASE STF3"/>
    <property type="match status" value="1"/>
</dbReference>
<evidence type="ECO:0000313" key="1">
    <source>
        <dbReference type="EMBL" id="NHO65663.1"/>
    </source>
</evidence>
<dbReference type="EMBL" id="JAAONZ010000005">
    <property type="protein sequence ID" value="NHO65663.1"/>
    <property type="molecule type" value="Genomic_DNA"/>
</dbReference>
<reference evidence="1" key="1">
    <citation type="submission" date="2020-03" db="EMBL/GenBank/DDBJ databases">
        <authorList>
            <person name="Guo F."/>
        </authorList>
    </citation>
    <scope>NUCLEOTIDE SEQUENCE</scope>
    <source>
        <strain evidence="1">JCM 30134</strain>
    </source>
</reference>
<proteinExistence type="predicted"/>
<dbReference type="InterPro" id="IPR052736">
    <property type="entry name" value="Stf3_sulfotransferase"/>
</dbReference>
<protein>
    <submittedName>
        <fullName evidence="1">Sulfotransferase</fullName>
    </submittedName>
</protein>